<dbReference type="HOGENOM" id="CLU_060430_0_1_1"/>
<dbReference type="InterPro" id="IPR043325">
    <property type="entry name" value="LTSS"/>
</dbReference>
<dbReference type="Gene3D" id="1.10.110.10">
    <property type="entry name" value="Plant lipid-transfer and hydrophobic proteins"/>
    <property type="match status" value="1"/>
</dbReference>
<dbReference type="PANTHER" id="PTHR33044">
    <property type="entry name" value="BIFUNCTIONAL INHIBITOR/LIPID-TRANSFER PROTEIN/SEED STORAGE 2S ALBUMIN SUPERFAMILY PROTEIN-RELATED"/>
    <property type="match status" value="1"/>
</dbReference>
<name>J3MGX4_ORYBR</name>
<evidence type="ECO:0000256" key="2">
    <source>
        <dbReference type="ARBA" id="ARBA00022729"/>
    </source>
</evidence>
<dbReference type="GO" id="GO:0008289">
    <property type="term" value="F:lipid binding"/>
    <property type="evidence" value="ECO:0007669"/>
    <property type="project" value="InterPro"/>
</dbReference>
<dbReference type="InterPro" id="IPR000528">
    <property type="entry name" value="Plant_nsLTP"/>
</dbReference>
<dbReference type="SMART" id="SM00499">
    <property type="entry name" value="AAI"/>
    <property type="match status" value="1"/>
</dbReference>
<accession>J3MGX4</accession>
<evidence type="ECO:0000256" key="1">
    <source>
        <dbReference type="ARBA" id="ARBA00009748"/>
    </source>
</evidence>
<dbReference type="SUPFAM" id="SSF47699">
    <property type="entry name" value="Bifunctional inhibitor/lipid-transfer protein/seed storage 2S albumin"/>
    <property type="match status" value="1"/>
</dbReference>
<comment type="similarity">
    <text evidence="1">Belongs to the plant LTP family.</text>
</comment>
<evidence type="ECO:0000259" key="7">
    <source>
        <dbReference type="SMART" id="SM00499"/>
    </source>
</evidence>
<feature type="chain" id="PRO_5003773855" description="Bifunctional inhibitor/plant lipid transfer protein/seed storage helical domain-containing protein" evidence="6">
    <location>
        <begin position="28"/>
        <end position="249"/>
    </location>
</feature>
<dbReference type="OMA" id="SCANRCM"/>
<dbReference type="Pfam" id="PF14368">
    <property type="entry name" value="LTP_2"/>
    <property type="match status" value="1"/>
</dbReference>
<protein>
    <recommendedName>
        <fullName evidence="7">Bifunctional inhibitor/plant lipid transfer protein/seed storage helical domain-containing protein</fullName>
    </recommendedName>
</protein>
<dbReference type="eggNOG" id="ENOG502T1Y5">
    <property type="taxonomic scope" value="Eukaryota"/>
</dbReference>
<reference evidence="8" key="2">
    <citation type="submission" date="2013-04" db="UniProtKB">
        <authorList>
            <consortium name="EnsemblPlants"/>
        </authorList>
    </citation>
    <scope>IDENTIFICATION</scope>
</reference>
<feature type="region of interest" description="Disordered" evidence="5">
    <location>
        <begin position="107"/>
        <end position="150"/>
    </location>
</feature>
<dbReference type="EnsemblPlants" id="OB06G32680.1">
    <property type="protein sequence ID" value="OB06G32680.1"/>
    <property type="gene ID" value="OB06G32680"/>
</dbReference>
<reference evidence="8" key="1">
    <citation type="journal article" date="2013" name="Nat. Commun.">
        <title>Whole-genome sequencing of Oryza brachyantha reveals mechanisms underlying Oryza genome evolution.</title>
        <authorList>
            <person name="Chen J."/>
            <person name="Huang Q."/>
            <person name="Gao D."/>
            <person name="Wang J."/>
            <person name="Lang Y."/>
            <person name="Liu T."/>
            <person name="Li B."/>
            <person name="Bai Z."/>
            <person name="Luis Goicoechea J."/>
            <person name="Liang C."/>
            <person name="Chen C."/>
            <person name="Zhang W."/>
            <person name="Sun S."/>
            <person name="Liao Y."/>
            <person name="Zhang X."/>
            <person name="Yang L."/>
            <person name="Song C."/>
            <person name="Wang M."/>
            <person name="Shi J."/>
            <person name="Liu G."/>
            <person name="Liu J."/>
            <person name="Zhou H."/>
            <person name="Zhou W."/>
            <person name="Yu Q."/>
            <person name="An N."/>
            <person name="Chen Y."/>
            <person name="Cai Q."/>
            <person name="Wang B."/>
            <person name="Liu B."/>
            <person name="Min J."/>
            <person name="Huang Y."/>
            <person name="Wu H."/>
            <person name="Li Z."/>
            <person name="Zhang Y."/>
            <person name="Yin Y."/>
            <person name="Song W."/>
            <person name="Jiang J."/>
            <person name="Jackson S.A."/>
            <person name="Wing R.A."/>
            <person name="Wang J."/>
            <person name="Chen M."/>
        </authorList>
    </citation>
    <scope>NUCLEOTIDE SEQUENCE [LARGE SCALE GENOMIC DNA]</scope>
    <source>
        <strain evidence="8">cv. IRGC 101232</strain>
    </source>
</reference>
<evidence type="ECO:0000313" key="9">
    <source>
        <dbReference type="Proteomes" id="UP000006038"/>
    </source>
</evidence>
<feature type="signal peptide" evidence="6">
    <location>
        <begin position="1"/>
        <end position="27"/>
    </location>
</feature>
<dbReference type="Gramene" id="OB06G32680.1">
    <property type="protein sequence ID" value="OB06G32680.1"/>
    <property type="gene ID" value="OB06G32680"/>
</dbReference>
<proteinExistence type="inferred from homology"/>
<dbReference type="InterPro" id="IPR036312">
    <property type="entry name" value="Bifun_inhib/LTP/seed_sf"/>
</dbReference>
<keyword evidence="4" id="KW-0325">Glycoprotein</keyword>
<evidence type="ECO:0000256" key="3">
    <source>
        <dbReference type="ARBA" id="ARBA00023157"/>
    </source>
</evidence>
<evidence type="ECO:0000313" key="8">
    <source>
        <dbReference type="EnsemblPlants" id="OB06G32680.1"/>
    </source>
</evidence>
<feature type="domain" description="Bifunctional inhibitor/plant lipid transfer protein/seed storage helical" evidence="7">
    <location>
        <begin position="149"/>
        <end position="230"/>
    </location>
</feature>
<feature type="compositionally biased region" description="Pro residues" evidence="5">
    <location>
        <begin position="107"/>
        <end position="144"/>
    </location>
</feature>
<dbReference type="STRING" id="4533.J3MGX4"/>
<dbReference type="CDD" id="cd00010">
    <property type="entry name" value="AAI_LTSS"/>
    <property type="match status" value="1"/>
</dbReference>
<dbReference type="Proteomes" id="UP000006038">
    <property type="component" value="Chromosome 6"/>
</dbReference>
<dbReference type="AlphaFoldDB" id="J3MGX4"/>
<evidence type="ECO:0000256" key="4">
    <source>
        <dbReference type="ARBA" id="ARBA00023180"/>
    </source>
</evidence>
<sequence>MAPPSKLTALFFAFALVAATLAPPADARVQGFNQEAASEPAIAGESKAATGGPGVLGILFPFLGGGGGAGAPPSAGGSGFRFPFPLPIPAAGSSGSAGSGFPFPMPFPFPFQQPSSPGTPPTQPSPASPSSPSSSAPPPSPAPEQPKECLTPMMSMMPCAEYLTNSTMQTPPDTCCAGFKSLADKAAICLCHGINGDLSKLLPLPLDLMKMMTLPNTCGATVPLQIFSLCNTPAVPPLMPPSPSAPAPA</sequence>
<evidence type="ECO:0000256" key="5">
    <source>
        <dbReference type="SAM" id="MobiDB-lite"/>
    </source>
</evidence>
<keyword evidence="2 6" id="KW-0732">Signal</keyword>
<dbReference type="PRINTS" id="PR00382">
    <property type="entry name" value="LIPIDTRNSFER"/>
</dbReference>
<keyword evidence="3" id="KW-1015">Disulfide bond</keyword>
<evidence type="ECO:0000256" key="6">
    <source>
        <dbReference type="SAM" id="SignalP"/>
    </source>
</evidence>
<dbReference type="GO" id="GO:0006869">
    <property type="term" value="P:lipid transport"/>
    <property type="evidence" value="ECO:0007669"/>
    <property type="project" value="InterPro"/>
</dbReference>
<keyword evidence="9" id="KW-1185">Reference proteome</keyword>
<organism evidence="8">
    <name type="scientific">Oryza brachyantha</name>
    <name type="common">malo sina</name>
    <dbReference type="NCBI Taxonomy" id="4533"/>
    <lineage>
        <taxon>Eukaryota</taxon>
        <taxon>Viridiplantae</taxon>
        <taxon>Streptophyta</taxon>
        <taxon>Embryophyta</taxon>
        <taxon>Tracheophyta</taxon>
        <taxon>Spermatophyta</taxon>
        <taxon>Magnoliopsida</taxon>
        <taxon>Liliopsida</taxon>
        <taxon>Poales</taxon>
        <taxon>Poaceae</taxon>
        <taxon>BOP clade</taxon>
        <taxon>Oryzoideae</taxon>
        <taxon>Oryzeae</taxon>
        <taxon>Oryzinae</taxon>
        <taxon>Oryza</taxon>
    </lineage>
</organism>
<dbReference type="InterPro" id="IPR016140">
    <property type="entry name" value="Bifunc_inhib/LTP/seed_store"/>
</dbReference>